<dbReference type="SMART" id="SM00448">
    <property type="entry name" value="REC"/>
    <property type="match status" value="1"/>
</dbReference>
<accession>F2NFR2</accession>
<dbReference type="InterPro" id="IPR001789">
    <property type="entry name" value="Sig_transdc_resp-reg_receiver"/>
</dbReference>
<evidence type="ECO:0000313" key="5">
    <source>
        <dbReference type="Proteomes" id="UP000000483"/>
    </source>
</evidence>
<dbReference type="PANTHER" id="PTHR44591:SF18">
    <property type="entry name" value="REGULATORY PROTEIN"/>
    <property type="match status" value="1"/>
</dbReference>
<comment type="caution">
    <text evidence="2">Lacks conserved residue(s) required for the propagation of feature annotation.</text>
</comment>
<dbReference type="GO" id="GO:0000160">
    <property type="term" value="P:phosphorelay signal transduction system"/>
    <property type="evidence" value="ECO:0007669"/>
    <property type="project" value="InterPro"/>
</dbReference>
<dbReference type="Pfam" id="PF00072">
    <property type="entry name" value="Response_reg"/>
    <property type="match status" value="1"/>
</dbReference>
<gene>
    <name evidence="4" type="ordered locus">Desac_2359</name>
</gene>
<dbReference type="InterPro" id="IPR011006">
    <property type="entry name" value="CheY-like_superfamily"/>
</dbReference>
<organism evidence="4 5">
    <name type="scientific">Desulfobacca acetoxidans (strain ATCC 700848 / DSM 11109 / ASRB2)</name>
    <dbReference type="NCBI Taxonomy" id="880072"/>
    <lineage>
        <taxon>Bacteria</taxon>
        <taxon>Pseudomonadati</taxon>
        <taxon>Thermodesulfobacteriota</taxon>
        <taxon>Desulfobaccia</taxon>
        <taxon>Desulfobaccales</taxon>
        <taxon>Desulfobaccaceae</taxon>
        <taxon>Desulfobacca</taxon>
    </lineage>
</organism>
<dbReference type="OrthoDB" id="9788090at2"/>
<reference evidence="5" key="2">
    <citation type="submission" date="2011-03" db="EMBL/GenBank/DDBJ databases">
        <title>The complete genome of Desulfobacca acetoxidans DSM 11109.</title>
        <authorList>
            <consortium name="US DOE Joint Genome Institute (JGI-PGF)"/>
            <person name="Lucas S."/>
            <person name="Copeland A."/>
            <person name="Lapidus A."/>
            <person name="Bruce D."/>
            <person name="Goodwin L."/>
            <person name="Pitluck S."/>
            <person name="Peters L."/>
            <person name="Kyrpides N."/>
            <person name="Mavromatis K."/>
            <person name="Ivanova N."/>
            <person name="Ovchinnikova G."/>
            <person name="Teshima H."/>
            <person name="Detter J.C."/>
            <person name="Han C."/>
            <person name="Land M."/>
            <person name="Hauser L."/>
            <person name="Markowitz V."/>
            <person name="Cheng J.-F."/>
            <person name="Hugenholtz P."/>
            <person name="Woyke T."/>
            <person name="Wu D."/>
            <person name="Spring S."/>
            <person name="Schueler E."/>
            <person name="Brambilla E."/>
            <person name="Klenk H.-P."/>
            <person name="Eisen J.A."/>
        </authorList>
    </citation>
    <scope>NUCLEOTIDE SEQUENCE [LARGE SCALE GENOMIC DNA]</scope>
    <source>
        <strain evidence="5">ATCC 700848 / DSM 11109 / ASRB2</strain>
    </source>
</reference>
<dbReference type="Gene3D" id="3.40.50.2300">
    <property type="match status" value="1"/>
</dbReference>
<dbReference type="Proteomes" id="UP000000483">
    <property type="component" value="Chromosome"/>
</dbReference>
<dbReference type="eggNOG" id="COG0784">
    <property type="taxonomic scope" value="Bacteria"/>
</dbReference>
<dbReference type="InterPro" id="IPR050595">
    <property type="entry name" value="Bact_response_regulator"/>
</dbReference>
<feature type="domain" description="Response regulatory" evidence="3">
    <location>
        <begin position="3"/>
        <end position="114"/>
    </location>
</feature>
<dbReference type="PANTHER" id="PTHR44591">
    <property type="entry name" value="STRESS RESPONSE REGULATOR PROTEIN 1"/>
    <property type="match status" value="1"/>
</dbReference>
<keyword evidence="5" id="KW-1185">Reference proteome</keyword>
<evidence type="ECO:0000256" key="2">
    <source>
        <dbReference type="PROSITE-ProRule" id="PRU00169"/>
    </source>
</evidence>
<protein>
    <submittedName>
        <fullName evidence="4">Response regulator receiver protein</fullName>
    </submittedName>
</protein>
<reference evidence="4 5" key="1">
    <citation type="journal article" date="2011" name="Stand. Genomic Sci.">
        <title>Complete genome sequence of the acetate-degrading sulfate reducer Desulfobacca acetoxidans type strain (ASRB2).</title>
        <authorList>
            <person name="Goker M."/>
            <person name="Teshima H."/>
            <person name="Lapidus A."/>
            <person name="Nolan M."/>
            <person name="Lucas S."/>
            <person name="Hammon N."/>
            <person name="Deshpande S."/>
            <person name="Cheng J.F."/>
            <person name="Tapia R."/>
            <person name="Han C."/>
            <person name="Goodwin L."/>
            <person name="Pitluck S."/>
            <person name="Huntemann M."/>
            <person name="Liolios K."/>
            <person name="Ivanova N."/>
            <person name="Pagani I."/>
            <person name="Mavromatis K."/>
            <person name="Ovchinikova G."/>
            <person name="Pati A."/>
            <person name="Chen A."/>
            <person name="Palaniappan K."/>
            <person name="Land M."/>
            <person name="Hauser L."/>
            <person name="Brambilla E.M."/>
            <person name="Rohde M."/>
            <person name="Spring S."/>
            <person name="Detter J.C."/>
            <person name="Woyke T."/>
            <person name="Bristow J."/>
            <person name="Eisen J.A."/>
            <person name="Markowitz V."/>
            <person name="Hugenholtz P."/>
            <person name="Kyrpides N.C."/>
            <person name="Klenk H.P."/>
        </authorList>
    </citation>
    <scope>NUCLEOTIDE SEQUENCE [LARGE SCALE GENOMIC DNA]</scope>
    <source>
        <strain evidence="5">ATCC 700848 / DSM 11109 / ASRB2</strain>
    </source>
</reference>
<dbReference type="EMBL" id="CP002629">
    <property type="protein sequence ID" value="AEB10181.1"/>
    <property type="molecule type" value="Genomic_DNA"/>
</dbReference>
<dbReference type="HOGENOM" id="CLU_000445_69_8_7"/>
<evidence type="ECO:0000259" key="3">
    <source>
        <dbReference type="PROSITE" id="PS50110"/>
    </source>
</evidence>
<name>F2NFR2_DESAR</name>
<sequence>MRRILIADSDPHILLLCQDELRDEGYEVCVASNGREALLLIDEDCPDLVVLEIMLPDMSGLEALRIIKGTCRQTPVIFHSTYEPPETCGVHQIDGAILKTHDMEILKKTVRRFLPSHQSSKYDWQGRQGAKASLCSQGACHGYNGN</sequence>
<evidence type="ECO:0000313" key="4">
    <source>
        <dbReference type="EMBL" id="AEB10181.1"/>
    </source>
</evidence>
<dbReference type="RefSeq" id="WP_013707290.1">
    <property type="nucleotide sequence ID" value="NC_015388.1"/>
</dbReference>
<proteinExistence type="predicted"/>
<dbReference type="KEGG" id="dao:Desac_2359"/>
<keyword evidence="1" id="KW-0597">Phosphoprotein</keyword>
<dbReference type="PROSITE" id="PS50110">
    <property type="entry name" value="RESPONSE_REGULATORY"/>
    <property type="match status" value="1"/>
</dbReference>
<dbReference type="STRING" id="880072.Desac_2359"/>
<dbReference type="AlphaFoldDB" id="F2NFR2"/>
<evidence type="ECO:0000256" key="1">
    <source>
        <dbReference type="ARBA" id="ARBA00022553"/>
    </source>
</evidence>
<dbReference type="SUPFAM" id="SSF52172">
    <property type="entry name" value="CheY-like"/>
    <property type="match status" value="1"/>
</dbReference>